<gene>
    <name evidence="3" type="ORF">AXK60_06465</name>
    <name evidence="2" type="ORF">AXK61_02940</name>
</gene>
<dbReference type="Gene3D" id="3.30.450.180">
    <property type="match status" value="1"/>
</dbReference>
<dbReference type="PANTHER" id="PTHR35010:SF2">
    <property type="entry name" value="BLL4672 PROTEIN"/>
    <property type="match status" value="1"/>
</dbReference>
<dbReference type="InterPro" id="IPR001387">
    <property type="entry name" value="Cro/C1-type_HTH"/>
</dbReference>
<accession>A0A138AIC9</accession>
<keyword evidence="5" id="KW-1185">Reference proteome</keyword>
<dbReference type="EMBL" id="LSRE01000012">
    <property type="protein sequence ID" value="KXO98560.1"/>
    <property type="molecule type" value="Genomic_DNA"/>
</dbReference>
<evidence type="ECO:0000313" key="4">
    <source>
        <dbReference type="Proteomes" id="UP000070258"/>
    </source>
</evidence>
<dbReference type="Gene3D" id="1.10.260.40">
    <property type="entry name" value="lambda repressor-like DNA-binding domains"/>
    <property type="match status" value="1"/>
</dbReference>
<dbReference type="AlphaFoldDB" id="A0A138AIC9"/>
<evidence type="ECO:0000259" key="1">
    <source>
        <dbReference type="PROSITE" id="PS50943"/>
    </source>
</evidence>
<protein>
    <submittedName>
        <fullName evidence="3">XRE family transcriptional regulator</fullName>
    </submittedName>
</protein>
<dbReference type="PANTHER" id="PTHR35010">
    <property type="entry name" value="BLL4672 PROTEIN-RELATED"/>
    <property type="match status" value="1"/>
</dbReference>
<name>A0A138AIC9_9ACTN</name>
<dbReference type="InterPro" id="IPR041413">
    <property type="entry name" value="MLTR_LBD"/>
</dbReference>
<comment type="caution">
    <text evidence="3">The sequence shown here is derived from an EMBL/GenBank/DDBJ whole genome shotgun (WGS) entry which is preliminary data.</text>
</comment>
<dbReference type="EMBL" id="LSRF01000033">
    <property type="protein sequence ID" value="KXP10125.1"/>
    <property type="molecule type" value="Genomic_DNA"/>
</dbReference>
<sequence length="287" mass="30845">MGSVGRVTDNVLGEFLRARRERVDPKALGLRAMGVRRTPGLRREEVAAQAGISVEYLVRLERGRDRRPSPAVVAALAGVLQLDSDGAAHLAQLAELPDGRGGEVVDEMSDVVRRLLDSWPNPTIVTNSLLDLIGTNAAGGELHRGIGLEVGDNMVRSLFLDPRSREVFLDFDTVARESVGNLRALSGPNPSNPRLMALVGELSVRSEHFARLWGDGEVQAKTNGGKVIAHPELGVLELEWSTLEVAAAPGQLVVAYQAQEGTATVAVLDALVRRVPVPRDVAASRRK</sequence>
<dbReference type="CDD" id="cd00093">
    <property type="entry name" value="HTH_XRE"/>
    <property type="match status" value="1"/>
</dbReference>
<evidence type="ECO:0000313" key="2">
    <source>
        <dbReference type="EMBL" id="KXO98560.1"/>
    </source>
</evidence>
<organism evidence="3 4">
    <name type="scientific">Tsukamurella pseudospumae</name>
    <dbReference type="NCBI Taxonomy" id="239498"/>
    <lineage>
        <taxon>Bacteria</taxon>
        <taxon>Bacillati</taxon>
        <taxon>Actinomycetota</taxon>
        <taxon>Actinomycetes</taxon>
        <taxon>Mycobacteriales</taxon>
        <taxon>Tsukamurellaceae</taxon>
        <taxon>Tsukamurella</taxon>
    </lineage>
</organism>
<dbReference type="Pfam" id="PF13560">
    <property type="entry name" value="HTH_31"/>
    <property type="match status" value="1"/>
</dbReference>
<dbReference type="GO" id="GO:0003677">
    <property type="term" value="F:DNA binding"/>
    <property type="evidence" value="ECO:0007669"/>
    <property type="project" value="InterPro"/>
</dbReference>
<dbReference type="SUPFAM" id="SSF47413">
    <property type="entry name" value="lambda repressor-like DNA-binding domains"/>
    <property type="match status" value="1"/>
</dbReference>
<reference evidence="2 5" key="3">
    <citation type="submission" date="2016-02" db="EMBL/GenBank/DDBJ databases">
        <authorList>
            <person name="Teng J.L."/>
            <person name="Tang Y."/>
            <person name="Huang Y."/>
            <person name="Guo F."/>
            <person name="Wei W."/>
            <person name="Chen J.H."/>
            <person name="Wong S.Y."/>
            <person name="Lau S.K."/>
            <person name="Woo P.C."/>
        </authorList>
    </citation>
    <scope>NUCLEOTIDE SEQUENCE [LARGE SCALE GENOMIC DNA]</scope>
    <source>
        <strain evidence="2 5">JCM 13375</strain>
    </source>
</reference>
<dbReference type="PROSITE" id="PS50943">
    <property type="entry name" value="HTH_CROC1"/>
    <property type="match status" value="1"/>
</dbReference>
<reference evidence="4" key="1">
    <citation type="submission" date="2016-02" db="EMBL/GenBank/DDBJ databases">
        <authorList>
            <person name="Wen L."/>
            <person name="He K."/>
            <person name="Yang H."/>
        </authorList>
    </citation>
    <scope>NUCLEOTIDE SEQUENCE [LARGE SCALE GENOMIC DNA]</scope>
    <source>
        <strain evidence="4">JCM 15929</strain>
    </source>
</reference>
<reference evidence="3" key="2">
    <citation type="submission" date="2016-02" db="EMBL/GenBank/DDBJ databases">
        <authorList>
            <person name="Teng J.L."/>
            <person name="Yang Y."/>
            <person name="Huang Y."/>
            <person name="Guo F."/>
            <person name="Wei W."/>
            <person name="Chen J.H."/>
            <person name="Wong S.Y."/>
            <person name="Lau S.K."/>
            <person name="Woo P.C."/>
        </authorList>
    </citation>
    <scope>NUCLEOTIDE SEQUENCE</scope>
    <source>
        <strain evidence="3">JCM 15929</strain>
    </source>
</reference>
<dbReference type="InterPro" id="IPR010982">
    <property type="entry name" value="Lambda_DNA-bd_dom_sf"/>
</dbReference>
<evidence type="ECO:0000313" key="3">
    <source>
        <dbReference type="EMBL" id="KXP10125.1"/>
    </source>
</evidence>
<dbReference type="Proteomes" id="UP000070409">
    <property type="component" value="Unassembled WGS sequence"/>
</dbReference>
<evidence type="ECO:0000313" key="5">
    <source>
        <dbReference type="Proteomes" id="UP000070409"/>
    </source>
</evidence>
<dbReference type="SMART" id="SM00530">
    <property type="entry name" value="HTH_XRE"/>
    <property type="match status" value="1"/>
</dbReference>
<dbReference type="Proteomes" id="UP000070258">
    <property type="component" value="Unassembled WGS sequence"/>
</dbReference>
<dbReference type="Pfam" id="PF17765">
    <property type="entry name" value="MLTR_LBD"/>
    <property type="match status" value="1"/>
</dbReference>
<proteinExistence type="predicted"/>
<dbReference type="STRING" id="239498.AXK60_06465"/>
<feature type="domain" description="HTH cro/C1-type" evidence="1">
    <location>
        <begin position="40"/>
        <end position="87"/>
    </location>
</feature>